<accession>A0ACB8QG80</accession>
<protein>
    <submittedName>
        <fullName evidence="1">P-loop containing nucleoside triphosphate hydrolase protein</fullName>
    </submittedName>
</protein>
<comment type="caution">
    <text evidence="1">The sequence shown here is derived from an EMBL/GenBank/DDBJ whole genome shotgun (WGS) entry which is preliminary data.</text>
</comment>
<reference evidence="1" key="1">
    <citation type="submission" date="2021-02" db="EMBL/GenBank/DDBJ databases">
        <authorList>
            <consortium name="DOE Joint Genome Institute"/>
            <person name="Ahrendt S."/>
            <person name="Looney B.P."/>
            <person name="Miyauchi S."/>
            <person name="Morin E."/>
            <person name="Drula E."/>
            <person name="Courty P.E."/>
            <person name="Chicoki N."/>
            <person name="Fauchery L."/>
            <person name="Kohler A."/>
            <person name="Kuo A."/>
            <person name="Labutti K."/>
            <person name="Pangilinan J."/>
            <person name="Lipzen A."/>
            <person name="Riley R."/>
            <person name="Andreopoulos W."/>
            <person name="He G."/>
            <person name="Johnson J."/>
            <person name="Barry K.W."/>
            <person name="Grigoriev I.V."/>
            <person name="Nagy L."/>
            <person name="Hibbett D."/>
            <person name="Henrissat B."/>
            <person name="Matheny P.B."/>
            <person name="Labbe J."/>
            <person name="Martin F."/>
        </authorList>
    </citation>
    <scope>NUCLEOTIDE SEQUENCE</scope>
    <source>
        <strain evidence="1">EC-137</strain>
    </source>
</reference>
<gene>
    <name evidence="1" type="ORF">K488DRAFT_26010</name>
</gene>
<organism evidence="1 2">
    <name type="scientific">Vararia minispora EC-137</name>
    <dbReference type="NCBI Taxonomy" id="1314806"/>
    <lineage>
        <taxon>Eukaryota</taxon>
        <taxon>Fungi</taxon>
        <taxon>Dikarya</taxon>
        <taxon>Basidiomycota</taxon>
        <taxon>Agaricomycotina</taxon>
        <taxon>Agaricomycetes</taxon>
        <taxon>Russulales</taxon>
        <taxon>Lachnocladiaceae</taxon>
        <taxon>Vararia</taxon>
    </lineage>
</organism>
<dbReference type="EMBL" id="MU273613">
    <property type="protein sequence ID" value="KAI0030603.1"/>
    <property type="molecule type" value="Genomic_DNA"/>
</dbReference>
<keyword evidence="1" id="KW-0378">Hydrolase</keyword>
<dbReference type="Proteomes" id="UP000814128">
    <property type="component" value="Unassembled WGS sequence"/>
</dbReference>
<proteinExistence type="predicted"/>
<name>A0ACB8QG80_9AGAM</name>
<evidence type="ECO:0000313" key="1">
    <source>
        <dbReference type="EMBL" id="KAI0030603.1"/>
    </source>
</evidence>
<evidence type="ECO:0000313" key="2">
    <source>
        <dbReference type="Proteomes" id="UP000814128"/>
    </source>
</evidence>
<feature type="non-terminal residue" evidence="1">
    <location>
        <position position="216"/>
    </location>
</feature>
<reference evidence="1" key="2">
    <citation type="journal article" date="2022" name="New Phytol.">
        <title>Evolutionary transition to the ectomycorrhizal habit in the genomes of a hyperdiverse lineage of mushroom-forming fungi.</title>
        <authorList>
            <person name="Looney B."/>
            <person name="Miyauchi S."/>
            <person name="Morin E."/>
            <person name="Drula E."/>
            <person name="Courty P.E."/>
            <person name="Kohler A."/>
            <person name="Kuo A."/>
            <person name="LaButti K."/>
            <person name="Pangilinan J."/>
            <person name="Lipzen A."/>
            <person name="Riley R."/>
            <person name="Andreopoulos W."/>
            <person name="He G."/>
            <person name="Johnson J."/>
            <person name="Nolan M."/>
            <person name="Tritt A."/>
            <person name="Barry K.W."/>
            <person name="Grigoriev I.V."/>
            <person name="Nagy L.G."/>
            <person name="Hibbett D."/>
            <person name="Henrissat B."/>
            <person name="Matheny P.B."/>
            <person name="Labbe J."/>
            <person name="Martin F.M."/>
        </authorList>
    </citation>
    <scope>NUCLEOTIDE SEQUENCE</scope>
    <source>
        <strain evidence="1">EC-137</strain>
    </source>
</reference>
<feature type="non-terminal residue" evidence="1">
    <location>
        <position position="1"/>
    </location>
</feature>
<sequence length="216" mass="24108">IATTFADVHLPANTIDTIRTLVSLPLLRPDAFAYGILREQGMRGSLLFGPPGTGKTHVVRALAREAGAHMLLLKPSDILHCYVGESEKTVEAIFSLARRLMPCIVFIDELDALFTQRSGDRDREGHRSMLTEFMQEMDGLLSKNENIIVIGATNRPFDLDDAFIRRLPYRLLLDLPDEGEREEILKILLRSEMLGQDVDIAKIAKETSGFSGSDLK</sequence>
<keyword evidence="2" id="KW-1185">Reference proteome</keyword>